<dbReference type="FunFam" id="1.10.287.1080:FF:000001">
    <property type="entry name" value="Nucleoside triphosphate pyrophosphohydrolase"/>
    <property type="match status" value="1"/>
</dbReference>
<name>C9LTY2_SELS3</name>
<evidence type="ECO:0000313" key="2">
    <source>
        <dbReference type="EMBL" id="AEC00381.1"/>
    </source>
</evidence>
<protein>
    <submittedName>
        <fullName evidence="2 3">MazG nucleotide pyrophosphohydrolase</fullName>
    </submittedName>
</protein>
<evidence type="ECO:0000313" key="4">
    <source>
        <dbReference type="Proteomes" id="UP000003505"/>
    </source>
</evidence>
<dbReference type="RefSeq" id="WP_006191884.1">
    <property type="nucleotide sequence ID" value="NC_015437.1"/>
</dbReference>
<reference evidence="3 4" key="1">
    <citation type="submission" date="2009-09" db="EMBL/GenBank/DDBJ databases">
        <authorList>
            <person name="Weinstock G."/>
            <person name="Sodergren E."/>
            <person name="Clifton S."/>
            <person name="Fulton L."/>
            <person name="Fulton B."/>
            <person name="Courtney L."/>
            <person name="Fronick C."/>
            <person name="Harrison M."/>
            <person name="Strong C."/>
            <person name="Farmer C."/>
            <person name="Delahaunty K."/>
            <person name="Markovic C."/>
            <person name="Hall O."/>
            <person name="Minx P."/>
            <person name="Tomlinson C."/>
            <person name="Mitreva M."/>
            <person name="Nelson J."/>
            <person name="Hou S."/>
            <person name="Wollam A."/>
            <person name="Pepin K.H."/>
            <person name="Johnson M."/>
            <person name="Bhonagiri V."/>
            <person name="Nash W.E."/>
            <person name="Warren W."/>
            <person name="Chinwalla A."/>
            <person name="Mardis E.R."/>
            <person name="Wilson R.K."/>
        </authorList>
    </citation>
    <scope>NUCLEOTIDE SEQUENCE [LARGE SCALE GENOMIC DNA]</scope>
    <source>
        <strain evidence="3">ATCC 35185</strain>
        <strain evidence="4">ATCC 35185 / DSM 20758 / VPI D19B-28</strain>
    </source>
</reference>
<keyword evidence="3" id="KW-0378">Hydrolase</keyword>
<keyword evidence="5" id="KW-1185">Reference proteome</keyword>
<proteinExistence type="predicted"/>
<dbReference type="OrthoDB" id="9808939at2"/>
<dbReference type="HOGENOM" id="CLU_038356_4_0_9"/>
<dbReference type="GO" id="GO:0046081">
    <property type="term" value="P:dUTP catabolic process"/>
    <property type="evidence" value="ECO:0007669"/>
    <property type="project" value="TreeGrafter"/>
</dbReference>
<accession>C9LTY2</accession>
<dbReference type="GO" id="GO:0006950">
    <property type="term" value="P:response to stress"/>
    <property type="evidence" value="ECO:0007669"/>
    <property type="project" value="UniProtKB-ARBA"/>
</dbReference>
<dbReference type="GO" id="GO:0046061">
    <property type="term" value="P:dATP catabolic process"/>
    <property type="evidence" value="ECO:0007669"/>
    <property type="project" value="TreeGrafter"/>
</dbReference>
<organism evidence="3 4">
    <name type="scientific">Selenomonas sputigena (strain ATCC 35185 / DSM 20758 / CCUG 44933 / VPI D19B-28)</name>
    <dbReference type="NCBI Taxonomy" id="546271"/>
    <lineage>
        <taxon>Bacteria</taxon>
        <taxon>Bacillati</taxon>
        <taxon>Bacillota</taxon>
        <taxon>Negativicutes</taxon>
        <taxon>Selenomonadales</taxon>
        <taxon>Selenomonadaceae</taxon>
        <taxon>Selenomonas</taxon>
    </lineage>
</organism>
<dbReference type="InterPro" id="IPR011551">
    <property type="entry name" value="NTP_PyrPHydrolase_MazG"/>
</dbReference>
<dbReference type="GO" id="GO:0046047">
    <property type="term" value="P:TTP catabolic process"/>
    <property type="evidence" value="ECO:0007669"/>
    <property type="project" value="TreeGrafter"/>
</dbReference>
<dbReference type="GO" id="GO:0046052">
    <property type="term" value="P:UTP catabolic process"/>
    <property type="evidence" value="ECO:0007669"/>
    <property type="project" value="TreeGrafter"/>
</dbReference>
<dbReference type="STRING" id="546271.Selsp_1423"/>
<dbReference type="InterPro" id="IPR004518">
    <property type="entry name" value="MazG-like_dom"/>
</dbReference>
<dbReference type="AlphaFoldDB" id="C9LTY2"/>
<dbReference type="Pfam" id="PF03819">
    <property type="entry name" value="MazG"/>
    <property type="match status" value="1"/>
</dbReference>
<sequence length="157" mass="18032">MTYVDQLQDIVRTLRSEHGCPWDRKQTHESIKPGCIEEAVEVLCGINILKETGRAENLREELGDLLLQVIFHAQLAEEEGLFTLEDVAKAAAEKMVRRHPHVFGKPVKDASGKPLTEWKEIKAWEKSGREWEEDYLPDAFAEAVQLLQKAKERKKLQ</sequence>
<dbReference type="GO" id="GO:0047429">
    <property type="term" value="F:nucleoside triphosphate diphosphatase activity"/>
    <property type="evidence" value="ECO:0007669"/>
    <property type="project" value="TreeGrafter"/>
</dbReference>
<dbReference type="InterPro" id="IPR048015">
    <property type="entry name" value="NTP-PPase_MazG-like_N"/>
</dbReference>
<dbReference type="KEGG" id="ssg:Selsp_1423"/>
<feature type="domain" description="NTP pyrophosphohydrolase MazG-like" evidence="1">
    <location>
        <begin position="26"/>
        <end position="103"/>
    </location>
</feature>
<dbReference type="PANTHER" id="PTHR30522:SF0">
    <property type="entry name" value="NUCLEOSIDE TRIPHOSPHATE PYROPHOSPHOHYDROLASE"/>
    <property type="match status" value="1"/>
</dbReference>
<evidence type="ECO:0000259" key="1">
    <source>
        <dbReference type="Pfam" id="PF03819"/>
    </source>
</evidence>
<dbReference type="eggNOG" id="COG3956">
    <property type="taxonomic scope" value="Bacteria"/>
</dbReference>
<dbReference type="GO" id="GO:0046076">
    <property type="term" value="P:dTTP catabolic process"/>
    <property type="evidence" value="ECO:0007669"/>
    <property type="project" value="TreeGrafter"/>
</dbReference>
<evidence type="ECO:0000313" key="3">
    <source>
        <dbReference type="EMBL" id="EEX77513.1"/>
    </source>
</evidence>
<reference evidence="2 5" key="2">
    <citation type="submission" date="2011-04" db="EMBL/GenBank/DDBJ databases">
        <title>The complete genome of Selenomonas sputigena DSM 20758.</title>
        <authorList>
            <consortium name="US DOE Joint Genome Institute (JGI-PGF)"/>
            <person name="Lucas S."/>
            <person name="Copeland A."/>
            <person name="Lapidus A."/>
            <person name="Bruce D."/>
            <person name="Goodwin L."/>
            <person name="Pitluck S."/>
            <person name="Peters L."/>
            <person name="Kyrpides N."/>
            <person name="Mavromatis K."/>
            <person name="Ivanova N."/>
            <person name="Ovchinnikova G."/>
            <person name="Teshima H."/>
            <person name="Detter J.C."/>
            <person name="Tapia R."/>
            <person name="Han C."/>
            <person name="Land M."/>
            <person name="Hauser L."/>
            <person name="Markowitz V."/>
            <person name="Cheng J.-F."/>
            <person name="Hugenholtz P."/>
            <person name="Woyke T."/>
            <person name="Wu D."/>
            <person name="Gronow S."/>
            <person name="Wellnitz S."/>
            <person name="Schneider S."/>
            <person name="Klenk H.-P."/>
            <person name="Eisen J.A."/>
        </authorList>
    </citation>
    <scope>NUCLEOTIDE SEQUENCE [LARGE SCALE GENOMIC DNA]</scope>
    <source>
        <strain evidence="2">ATCC 35185</strain>
        <strain evidence="5">ATCC 35185 / DSM 20758 / VPI D19B-28</strain>
    </source>
</reference>
<dbReference type="Proteomes" id="UP000011124">
    <property type="component" value="Chromosome"/>
</dbReference>
<dbReference type="Proteomes" id="UP000003505">
    <property type="component" value="Unassembled WGS sequence"/>
</dbReference>
<gene>
    <name evidence="2" type="ordered locus">Selsp_1423</name>
    <name evidence="3" type="ORF">SELSPUOL_00787</name>
</gene>
<dbReference type="EMBL" id="CP002637">
    <property type="protein sequence ID" value="AEC00381.1"/>
    <property type="molecule type" value="Genomic_DNA"/>
</dbReference>
<dbReference type="GO" id="GO:0006203">
    <property type="term" value="P:dGTP catabolic process"/>
    <property type="evidence" value="ECO:0007669"/>
    <property type="project" value="TreeGrafter"/>
</dbReference>
<dbReference type="SUPFAM" id="SSF101386">
    <property type="entry name" value="all-alpha NTP pyrophosphatases"/>
    <property type="match status" value="1"/>
</dbReference>
<dbReference type="EMBL" id="ACKP02000015">
    <property type="protein sequence ID" value="EEX77513.1"/>
    <property type="molecule type" value="Genomic_DNA"/>
</dbReference>
<dbReference type="CDD" id="cd11528">
    <property type="entry name" value="NTP-PPase_MazG_Nterm"/>
    <property type="match status" value="1"/>
</dbReference>
<evidence type="ECO:0000313" key="5">
    <source>
        <dbReference type="Proteomes" id="UP000011124"/>
    </source>
</evidence>
<dbReference type="Gene3D" id="1.10.287.1080">
    <property type="entry name" value="MazG-like"/>
    <property type="match status" value="1"/>
</dbReference>
<dbReference type="PANTHER" id="PTHR30522">
    <property type="entry name" value="NUCLEOSIDE TRIPHOSPHATE PYROPHOSPHOHYDROLASE"/>
    <property type="match status" value="1"/>
</dbReference>